<gene>
    <name evidence="1" type="ORF">O181_024941</name>
</gene>
<dbReference type="AlphaFoldDB" id="A0A9Q3CMF4"/>
<sequence>MLQDLKMVLEESFRPKCENGLSSIIGIDVHKVSDGYKLEQCQLIDSIIQKSWNGTPSAKTPLLAKCNLKALPETSPTVRPKEFIGIIGALSYVATGTRKEISFAVNLLARHAKWPGNKHRKCLQHLQGYFFPLTIYAYAFVLKMLSPCWMLGLIQAGVENSHDQPMGIWLNWQGAVSLGVPRD</sequence>
<keyword evidence="2" id="KW-1185">Reference proteome</keyword>
<evidence type="ECO:0000313" key="1">
    <source>
        <dbReference type="EMBL" id="MBW0485226.1"/>
    </source>
</evidence>
<comment type="caution">
    <text evidence="1">The sequence shown here is derived from an EMBL/GenBank/DDBJ whole genome shotgun (WGS) entry which is preliminary data.</text>
</comment>
<evidence type="ECO:0000313" key="2">
    <source>
        <dbReference type="Proteomes" id="UP000765509"/>
    </source>
</evidence>
<proteinExistence type="predicted"/>
<dbReference type="OrthoDB" id="2791290at2759"/>
<accession>A0A9Q3CMF4</accession>
<dbReference type="Proteomes" id="UP000765509">
    <property type="component" value="Unassembled WGS sequence"/>
</dbReference>
<dbReference type="EMBL" id="AVOT02008067">
    <property type="protein sequence ID" value="MBW0485226.1"/>
    <property type="molecule type" value="Genomic_DNA"/>
</dbReference>
<evidence type="ECO:0008006" key="3">
    <source>
        <dbReference type="Google" id="ProtNLM"/>
    </source>
</evidence>
<protein>
    <recommendedName>
        <fullName evidence="3">Reverse transcriptase Ty1/copia-type domain-containing protein</fullName>
    </recommendedName>
</protein>
<organism evidence="1 2">
    <name type="scientific">Austropuccinia psidii MF-1</name>
    <dbReference type="NCBI Taxonomy" id="1389203"/>
    <lineage>
        <taxon>Eukaryota</taxon>
        <taxon>Fungi</taxon>
        <taxon>Dikarya</taxon>
        <taxon>Basidiomycota</taxon>
        <taxon>Pucciniomycotina</taxon>
        <taxon>Pucciniomycetes</taxon>
        <taxon>Pucciniales</taxon>
        <taxon>Sphaerophragmiaceae</taxon>
        <taxon>Austropuccinia</taxon>
    </lineage>
</organism>
<reference evidence="1" key="1">
    <citation type="submission" date="2021-03" db="EMBL/GenBank/DDBJ databases">
        <title>Draft genome sequence of rust myrtle Austropuccinia psidii MF-1, a brazilian biotype.</title>
        <authorList>
            <person name="Quecine M.C."/>
            <person name="Pachon D.M.R."/>
            <person name="Bonatelli M.L."/>
            <person name="Correr F.H."/>
            <person name="Franceschini L.M."/>
            <person name="Leite T.F."/>
            <person name="Margarido G.R.A."/>
            <person name="Almeida C.A."/>
            <person name="Ferrarezi J.A."/>
            <person name="Labate C.A."/>
        </authorList>
    </citation>
    <scope>NUCLEOTIDE SEQUENCE</scope>
    <source>
        <strain evidence="1">MF-1</strain>
    </source>
</reference>
<name>A0A9Q3CMF4_9BASI</name>